<name>A0AAQ3NUV6_VIGMU</name>
<evidence type="ECO:0000256" key="1">
    <source>
        <dbReference type="SAM" id="Phobius"/>
    </source>
</evidence>
<accession>A0AAQ3NUV6</accession>
<keyword evidence="1" id="KW-0812">Transmembrane</keyword>
<keyword evidence="3" id="KW-1185">Reference proteome</keyword>
<feature type="transmembrane region" description="Helical" evidence="1">
    <location>
        <begin position="93"/>
        <end position="110"/>
    </location>
</feature>
<reference evidence="2 3" key="1">
    <citation type="journal article" date="2023" name="Life. Sci Alliance">
        <title>Evolutionary insights into 3D genome organization and epigenetic landscape of Vigna mungo.</title>
        <authorList>
            <person name="Junaid A."/>
            <person name="Singh B."/>
            <person name="Bhatia S."/>
        </authorList>
    </citation>
    <scope>NUCLEOTIDE SEQUENCE [LARGE SCALE GENOMIC DNA]</scope>
    <source>
        <strain evidence="2">Urdbean</strain>
    </source>
</reference>
<organism evidence="2 3">
    <name type="scientific">Vigna mungo</name>
    <name type="common">Black gram</name>
    <name type="synonym">Phaseolus mungo</name>
    <dbReference type="NCBI Taxonomy" id="3915"/>
    <lineage>
        <taxon>Eukaryota</taxon>
        <taxon>Viridiplantae</taxon>
        <taxon>Streptophyta</taxon>
        <taxon>Embryophyta</taxon>
        <taxon>Tracheophyta</taxon>
        <taxon>Spermatophyta</taxon>
        <taxon>Magnoliopsida</taxon>
        <taxon>eudicotyledons</taxon>
        <taxon>Gunneridae</taxon>
        <taxon>Pentapetalae</taxon>
        <taxon>rosids</taxon>
        <taxon>fabids</taxon>
        <taxon>Fabales</taxon>
        <taxon>Fabaceae</taxon>
        <taxon>Papilionoideae</taxon>
        <taxon>50 kb inversion clade</taxon>
        <taxon>NPAAA clade</taxon>
        <taxon>indigoferoid/millettioid clade</taxon>
        <taxon>Phaseoleae</taxon>
        <taxon>Vigna</taxon>
    </lineage>
</organism>
<sequence length="178" mass="20786">MHKIMPCAIAQLRHRQYTGGGQPRSMNFRRSKLPNNLTAPPTRTMDTIWKTNTIPIGMSSPHPWPLFHFPHSKFFPELSHTVQILSKNLWNSVSFYSIITTIAVVILFLIPNCHTRKRGICILISLLTHQIKWCNWLNPGRDHGCLCRKHRLQSLQKLKTLTHHPHRAHLHHPHISRY</sequence>
<gene>
    <name evidence="2" type="ORF">V8G54_009466</name>
</gene>
<dbReference type="EMBL" id="CP144698">
    <property type="protein sequence ID" value="WVZ16484.1"/>
    <property type="molecule type" value="Genomic_DNA"/>
</dbReference>
<keyword evidence="1" id="KW-1133">Transmembrane helix</keyword>
<keyword evidence="1" id="KW-0472">Membrane</keyword>
<dbReference type="Proteomes" id="UP001374535">
    <property type="component" value="Chromosome 3"/>
</dbReference>
<proteinExistence type="predicted"/>
<protein>
    <submittedName>
        <fullName evidence="2">Uncharacterized protein</fullName>
    </submittedName>
</protein>
<evidence type="ECO:0000313" key="2">
    <source>
        <dbReference type="EMBL" id="WVZ16484.1"/>
    </source>
</evidence>
<evidence type="ECO:0000313" key="3">
    <source>
        <dbReference type="Proteomes" id="UP001374535"/>
    </source>
</evidence>
<dbReference type="AlphaFoldDB" id="A0AAQ3NUV6"/>